<dbReference type="Gene3D" id="3.40.50.1820">
    <property type="entry name" value="alpha/beta hydrolase"/>
    <property type="match status" value="1"/>
</dbReference>
<dbReference type="InterPro" id="IPR000873">
    <property type="entry name" value="AMP-dep_synth/lig_dom"/>
</dbReference>
<evidence type="ECO:0000313" key="6">
    <source>
        <dbReference type="Proteomes" id="UP001519363"/>
    </source>
</evidence>
<dbReference type="InterPro" id="IPR029058">
    <property type="entry name" value="AB_hydrolase_fold"/>
</dbReference>
<dbReference type="SUPFAM" id="SSF47336">
    <property type="entry name" value="ACP-like"/>
    <property type="match status" value="1"/>
</dbReference>
<feature type="domain" description="Carrier" evidence="4">
    <location>
        <begin position="518"/>
        <end position="593"/>
    </location>
</feature>
<dbReference type="PANTHER" id="PTHR43201">
    <property type="entry name" value="ACYL-COA SYNTHETASE"/>
    <property type="match status" value="1"/>
</dbReference>
<dbReference type="SUPFAM" id="SSF53474">
    <property type="entry name" value="alpha/beta-Hydrolases"/>
    <property type="match status" value="1"/>
</dbReference>
<gene>
    <name evidence="5" type="ORF">JOF53_000393</name>
</gene>
<accession>A0ABS5A4Q5</accession>
<proteinExistence type="predicted"/>
<dbReference type="InterPro" id="IPR001031">
    <property type="entry name" value="Thioesterase"/>
</dbReference>
<dbReference type="InterPro" id="IPR020845">
    <property type="entry name" value="AMP-binding_CS"/>
</dbReference>
<dbReference type="Gene3D" id="3.40.50.12780">
    <property type="entry name" value="N-terminal domain of ligase-like"/>
    <property type="match status" value="1"/>
</dbReference>
<name>A0ABS5A4Q5_9PSEU</name>
<dbReference type="PANTHER" id="PTHR43201:SF32">
    <property type="entry name" value="2-SUCCINYLBENZOATE--COA LIGASE, CHLOROPLASTIC_PEROXISOMAL"/>
    <property type="match status" value="1"/>
</dbReference>
<dbReference type="Pfam" id="PF00550">
    <property type="entry name" value="PP-binding"/>
    <property type="match status" value="1"/>
</dbReference>
<dbReference type="SMART" id="SM00823">
    <property type="entry name" value="PKS_PP"/>
    <property type="match status" value="1"/>
</dbReference>
<dbReference type="GO" id="GO:0016874">
    <property type="term" value="F:ligase activity"/>
    <property type="evidence" value="ECO:0007669"/>
    <property type="project" value="UniProtKB-KW"/>
</dbReference>
<evidence type="ECO:0000256" key="2">
    <source>
        <dbReference type="ARBA" id="ARBA00022450"/>
    </source>
</evidence>
<keyword evidence="5" id="KW-0436">Ligase</keyword>
<keyword evidence="3" id="KW-0597">Phosphoprotein</keyword>
<comment type="caution">
    <text evidence="5">The sequence shown here is derived from an EMBL/GenBank/DDBJ whole genome shotgun (WGS) entry which is preliminary data.</text>
</comment>
<dbReference type="PROSITE" id="PS50075">
    <property type="entry name" value="CARRIER"/>
    <property type="match status" value="1"/>
</dbReference>
<dbReference type="Gene3D" id="1.10.1200.10">
    <property type="entry name" value="ACP-like"/>
    <property type="match status" value="1"/>
</dbReference>
<evidence type="ECO:0000256" key="1">
    <source>
        <dbReference type="ARBA" id="ARBA00001957"/>
    </source>
</evidence>
<dbReference type="Proteomes" id="UP001519363">
    <property type="component" value="Unassembled WGS sequence"/>
</dbReference>
<dbReference type="InterPro" id="IPR020806">
    <property type="entry name" value="PKS_PP-bd"/>
</dbReference>
<dbReference type="RefSeq" id="WP_209706224.1">
    <property type="nucleotide sequence ID" value="NZ_JAGIOO010000001.1"/>
</dbReference>
<evidence type="ECO:0000256" key="3">
    <source>
        <dbReference type="ARBA" id="ARBA00022553"/>
    </source>
</evidence>
<keyword evidence="6" id="KW-1185">Reference proteome</keyword>
<reference evidence="5 6" key="1">
    <citation type="submission" date="2021-03" db="EMBL/GenBank/DDBJ databases">
        <title>Sequencing the genomes of 1000 actinobacteria strains.</title>
        <authorList>
            <person name="Klenk H.-P."/>
        </authorList>
    </citation>
    <scope>NUCLEOTIDE SEQUENCE [LARGE SCALE GENOMIC DNA]</scope>
    <source>
        <strain evidence="5 6">DSM 44580</strain>
    </source>
</reference>
<dbReference type="InterPro" id="IPR009081">
    <property type="entry name" value="PP-bd_ACP"/>
</dbReference>
<dbReference type="InterPro" id="IPR020802">
    <property type="entry name" value="TesA-like"/>
</dbReference>
<evidence type="ECO:0000259" key="4">
    <source>
        <dbReference type="PROSITE" id="PS50075"/>
    </source>
</evidence>
<dbReference type="EMBL" id="JAGIOO010000001">
    <property type="protein sequence ID" value="MBP2471521.1"/>
    <property type="molecule type" value="Genomic_DNA"/>
</dbReference>
<comment type="cofactor">
    <cofactor evidence="1">
        <name>pantetheine 4'-phosphate</name>
        <dbReference type="ChEBI" id="CHEBI:47942"/>
    </cofactor>
</comment>
<sequence length="874" mass="94044">MPRDVGALLRRAAREHPGHGLYFADSDTTLNYPELLASALRLHAGLYARGARPGRVAALAVDRPEDFLPVLWACLLGGLTVCPLPPGADVTRLRAVLDEPLLVTDGSRPVPAGVDAVELSTLDEAPDAPLPEPGPEDLALLVLTSGSTGTPKAVRLTHGNLLAAMRAKTAATGAHAGDTTLNWVSYDHVAALLECHLLPVATGATQVHVHPDLVLTDPVQFLRLLDTHRVTATFTPNFLLGLLTRSALPERLDLSCLRRIVSGGEANPVRTGLAFLDLLAPHGLARTALWPAFGMTETCAGSIYNTAFPTADTGAEFASVGRPVPGLEVRIGEDGEVQLRGPVVTAGYHNNPEATAAAHTPDGWFRTGDLGVLHEGRLTLIGRSKDSIIVNGVNHHSHDLEAVLAQLSGVDPAHVAAFPVRAPGEDTEQLAIAFATTVPDTAEDELHRLLLAIRGAAVTHWGFRPSVLLPLPTTAFAKTSLGKIQRNLLRRQVETGVHAARQAWVRALLTRGLGAHTPPKGPTETAVAEIFAELFPSTSASATASFFDLGGTSLDILRLKRLLTTRLGAELPVLAILRSPTVRELAGLIERPGSEGGYDPVVPMQTTGPHTPLFCVHPGVGEVLVFVNLARYLVHERPFYALRARGFGPGEAPFASFAEMTSTYLAAVRRVQPHGPYALAGYSFGAAVAFELAKLLEADGEEVAFLGSFNLPPHIQHRLRELDFTETSVNLALFLGLVTEAQAEALPERLRPLTHDRQLAELLDTAPAHRLTELDLDLPRFRDWAELATALTGLGRDYTPTGEVRSMTVLCADPLRGTRADWVDKELRRWDEHTREPNRYLDVPGEHYTLMGPDHVDAFQAILRAELARALGED</sequence>
<dbReference type="Pfam" id="PF00501">
    <property type="entry name" value="AMP-binding"/>
    <property type="match status" value="1"/>
</dbReference>
<dbReference type="InterPro" id="IPR045851">
    <property type="entry name" value="AMP-bd_C_sf"/>
</dbReference>
<organism evidence="5 6">
    <name type="scientific">Crossiella equi</name>
    <dbReference type="NCBI Taxonomy" id="130796"/>
    <lineage>
        <taxon>Bacteria</taxon>
        <taxon>Bacillati</taxon>
        <taxon>Actinomycetota</taxon>
        <taxon>Actinomycetes</taxon>
        <taxon>Pseudonocardiales</taxon>
        <taxon>Pseudonocardiaceae</taxon>
        <taxon>Crossiella</taxon>
    </lineage>
</organism>
<dbReference type="SMART" id="SM00824">
    <property type="entry name" value="PKS_TE"/>
    <property type="match status" value="1"/>
</dbReference>
<dbReference type="Gene3D" id="3.30.300.30">
    <property type="match status" value="1"/>
</dbReference>
<keyword evidence="2" id="KW-0596">Phosphopantetheine</keyword>
<dbReference type="PROSITE" id="PS00455">
    <property type="entry name" value="AMP_BINDING"/>
    <property type="match status" value="1"/>
</dbReference>
<evidence type="ECO:0000313" key="5">
    <source>
        <dbReference type="EMBL" id="MBP2471521.1"/>
    </source>
</evidence>
<dbReference type="SUPFAM" id="SSF56801">
    <property type="entry name" value="Acetyl-CoA synthetase-like"/>
    <property type="match status" value="1"/>
</dbReference>
<dbReference type="InterPro" id="IPR036736">
    <property type="entry name" value="ACP-like_sf"/>
</dbReference>
<dbReference type="InterPro" id="IPR042099">
    <property type="entry name" value="ANL_N_sf"/>
</dbReference>
<dbReference type="Pfam" id="PF00975">
    <property type="entry name" value="Thioesterase"/>
    <property type="match status" value="1"/>
</dbReference>
<protein>
    <submittedName>
        <fullName evidence="5">Acyl-CoA synthetase (AMP-forming)/AMP-acid ligase II/thioesterase domain-containing protein</fullName>
    </submittedName>
</protein>